<evidence type="ECO:0000313" key="3">
    <source>
        <dbReference type="EMBL" id="MFC3320301.1"/>
    </source>
</evidence>
<evidence type="ECO:0000256" key="2">
    <source>
        <dbReference type="SAM" id="SignalP"/>
    </source>
</evidence>
<dbReference type="PROSITE" id="PS51257">
    <property type="entry name" value="PROKAR_LIPOPROTEIN"/>
    <property type="match status" value="1"/>
</dbReference>
<feature type="chain" id="PRO_5046005623" evidence="2">
    <location>
        <begin position="20"/>
        <end position="128"/>
    </location>
</feature>
<dbReference type="RefSeq" id="WP_378976325.1">
    <property type="nucleotide sequence ID" value="NZ_JBHRVD010000001.1"/>
</dbReference>
<proteinExistence type="predicted"/>
<sequence>MRWGLVSIAVAASVISGCAADYLNNYETVTLAAGDSLNQNELLQTVDPFNPNSNNTKIEGDGQRMTTVVQRYHGVAPPAAALGQVPNSSVDLDCAGGKGNPVVQGPVAVGPSDPNGLDRDHDGVGCER</sequence>
<organism evidence="3 4">
    <name type="scientific">Mesorhizobium cantuariense</name>
    <dbReference type="NCBI Taxonomy" id="1300275"/>
    <lineage>
        <taxon>Bacteria</taxon>
        <taxon>Pseudomonadati</taxon>
        <taxon>Pseudomonadota</taxon>
        <taxon>Alphaproteobacteria</taxon>
        <taxon>Hyphomicrobiales</taxon>
        <taxon>Phyllobacteriaceae</taxon>
        <taxon>Mesorhizobium</taxon>
    </lineage>
</organism>
<comment type="caution">
    <text evidence="3">The sequence shown here is derived from an EMBL/GenBank/DDBJ whole genome shotgun (WGS) entry which is preliminary data.</text>
</comment>
<feature type="region of interest" description="Disordered" evidence="1">
    <location>
        <begin position="93"/>
        <end position="128"/>
    </location>
</feature>
<evidence type="ECO:0000256" key="1">
    <source>
        <dbReference type="SAM" id="MobiDB-lite"/>
    </source>
</evidence>
<feature type="signal peptide" evidence="2">
    <location>
        <begin position="1"/>
        <end position="19"/>
    </location>
</feature>
<name>A0ABV7MH84_9HYPH</name>
<gene>
    <name evidence="3" type="ORF">ACFOJ9_00010</name>
</gene>
<accession>A0ABV7MH84</accession>
<feature type="compositionally biased region" description="Basic and acidic residues" evidence="1">
    <location>
        <begin position="116"/>
        <end position="128"/>
    </location>
</feature>
<evidence type="ECO:0000313" key="4">
    <source>
        <dbReference type="Proteomes" id="UP001595648"/>
    </source>
</evidence>
<keyword evidence="4" id="KW-1185">Reference proteome</keyword>
<dbReference type="Proteomes" id="UP001595648">
    <property type="component" value="Unassembled WGS sequence"/>
</dbReference>
<protein>
    <submittedName>
        <fullName evidence="3">Calcium-binding protein</fullName>
    </submittedName>
</protein>
<dbReference type="EMBL" id="JBHRVD010000001">
    <property type="protein sequence ID" value="MFC3320301.1"/>
    <property type="molecule type" value="Genomic_DNA"/>
</dbReference>
<keyword evidence="2" id="KW-0732">Signal</keyword>
<reference evidence="4" key="1">
    <citation type="journal article" date="2019" name="Int. J. Syst. Evol. Microbiol.">
        <title>The Global Catalogue of Microorganisms (GCM) 10K type strain sequencing project: providing services to taxonomists for standard genome sequencing and annotation.</title>
        <authorList>
            <consortium name="The Broad Institute Genomics Platform"/>
            <consortium name="The Broad Institute Genome Sequencing Center for Infectious Disease"/>
            <person name="Wu L."/>
            <person name="Ma J."/>
        </authorList>
    </citation>
    <scope>NUCLEOTIDE SEQUENCE [LARGE SCALE GENOMIC DNA]</scope>
    <source>
        <strain evidence="4">ICMP 19515</strain>
    </source>
</reference>